<proteinExistence type="predicted"/>
<dbReference type="SUPFAM" id="SSF52047">
    <property type="entry name" value="RNI-like"/>
    <property type="match status" value="1"/>
</dbReference>
<protein>
    <recommendedName>
        <fullName evidence="1">F-box domain-containing protein</fullName>
    </recommendedName>
</protein>
<dbReference type="SUPFAM" id="SSF81383">
    <property type="entry name" value="F-box domain"/>
    <property type="match status" value="1"/>
</dbReference>
<reference evidence="2" key="1">
    <citation type="submission" date="2019-12" db="EMBL/GenBank/DDBJ databases">
        <authorList>
            <person name="Scholes J."/>
        </authorList>
    </citation>
    <scope>NUCLEOTIDE SEQUENCE</scope>
</reference>
<dbReference type="InterPro" id="IPR055411">
    <property type="entry name" value="LRR_FXL15/At3g58940/PEG3-like"/>
</dbReference>
<dbReference type="AlphaFoldDB" id="A0A9N7NN63"/>
<dbReference type="InterPro" id="IPR032675">
    <property type="entry name" value="LRR_dom_sf"/>
</dbReference>
<dbReference type="InterPro" id="IPR036047">
    <property type="entry name" value="F-box-like_dom_sf"/>
</dbReference>
<evidence type="ECO:0000313" key="3">
    <source>
        <dbReference type="Proteomes" id="UP001153555"/>
    </source>
</evidence>
<dbReference type="PROSITE" id="PS50181">
    <property type="entry name" value="FBOX"/>
    <property type="match status" value="1"/>
</dbReference>
<evidence type="ECO:0000259" key="1">
    <source>
        <dbReference type="PROSITE" id="PS50181"/>
    </source>
</evidence>
<dbReference type="OrthoDB" id="421226at2759"/>
<feature type="domain" description="F-box" evidence="1">
    <location>
        <begin position="2"/>
        <end position="50"/>
    </location>
</feature>
<dbReference type="Pfam" id="PF24758">
    <property type="entry name" value="LRR_At5g56370"/>
    <property type="match status" value="2"/>
</dbReference>
<comment type="caution">
    <text evidence="2">The sequence shown here is derived from an EMBL/GenBank/DDBJ whole genome shotgun (WGS) entry which is preliminary data.</text>
</comment>
<dbReference type="Proteomes" id="UP001153555">
    <property type="component" value="Unassembled WGS sequence"/>
</dbReference>
<dbReference type="PANTHER" id="PTHR31639:SF42">
    <property type="entry name" value="OS02G0160200 PROTEIN"/>
    <property type="match status" value="1"/>
</dbReference>
<sequence length="539" mass="61947">MVDRISQLPIPILHHILCSLSQKEAVRTCLLSKQWRHLGSTRPKLDFSEVWFVNTQQTFVSVLDRTLQGYLDQDLFIHKLHLDLLRPEPVVSLLDKWIQILALKIKVFKLIFLSYSAAYYELPSAVFLAESLEELHLCQCMVSSVESVRFKQMRTLTLERVLINDVTLEKIMLGCPLLGRMALFSCREIRNVRLVSEAASCGLKHFELENFDWIEGRSIEIDVPNLETVRIDGPWIWCHRQSAFLFSRLTSLDLRNVILSSESFDLLSFGCPTLESLTIYNCSGFEEFHLASDSVKYLHISTRDIPIKGATISAPNILKFLFCIRQVPDTFSFTTTTSKEWDSNIFLSSSREDDPDFDINWWFLGLRRLLKPLSGSQIFLSLRMDGGPQDVPCSAFLSDEPPVVVRDLKFETCDWCMPSWYMGFTNGLFRVCRPSHVLGSSLAMELVPSGFQLNILLANEGQVRTGPNFWGHDLEQVFVETFDGQQWQIIRPRELRNQKQDGKIRLRLKWRCQDGGVAKPNYNIFSSFLSFLGFTTNSP</sequence>
<accession>A0A9N7NN63</accession>
<keyword evidence="3" id="KW-1185">Reference proteome</keyword>
<organism evidence="2 3">
    <name type="scientific">Striga hermonthica</name>
    <name type="common">Purple witchweed</name>
    <name type="synonym">Buchnera hermonthica</name>
    <dbReference type="NCBI Taxonomy" id="68872"/>
    <lineage>
        <taxon>Eukaryota</taxon>
        <taxon>Viridiplantae</taxon>
        <taxon>Streptophyta</taxon>
        <taxon>Embryophyta</taxon>
        <taxon>Tracheophyta</taxon>
        <taxon>Spermatophyta</taxon>
        <taxon>Magnoliopsida</taxon>
        <taxon>eudicotyledons</taxon>
        <taxon>Gunneridae</taxon>
        <taxon>Pentapetalae</taxon>
        <taxon>asterids</taxon>
        <taxon>lamiids</taxon>
        <taxon>Lamiales</taxon>
        <taxon>Orobanchaceae</taxon>
        <taxon>Buchnereae</taxon>
        <taxon>Striga</taxon>
    </lineage>
</organism>
<evidence type="ECO:0000313" key="2">
    <source>
        <dbReference type="EMBL" id="CAA0834011.1"/>
    </source>
</evidence>
<gene>
    <name evidence="2" type="ORF">SHERM_29267</name>
</gene>
<dbReference type="Pfam" id="PF00646">
    <property type="entry name" value="F-box"/>
    <property type="match status" value="1"/>
</dbReference>
<dbReference type="Gene3D" id="1.20.1280.50">
    <property type="match status" value="1"/>
</dbReference>
<dbReference type="EMBL" id="CACSLK010027842">
    <property type="protein sequence ID" value="CAA0834011.1"/>
    <property type="molecule type" value="Genomic_DNA"/>
</dbReference>
<dbReference type="Gene3D" id="3.80.10.10">
    <property type="entry name" value="Ribonuclease Inhibitor"/>
    <property type="match status" value="1"/>
</dbReference>
<dbReference type="InterPro" id="IPR001810">
    <property type="entry name" value="F-box_dom"/>
</dbReference>
<dbReference type="PANTHER" id="PTHR31639">
    <property type="entry name" value="F-BOX PROTEIN-LIKE"/>
    <property type="match status" value="1"/>
</dbReference>
<name>A0A9N7NN63_STRHE</name>